<feature type="transmembrane region" description="Helical" evidence="1">
    <location>
        <begin position="27"/>
        <end position="48"/>
    </location>
</feature>
<evidence type="ECO:0000313" key="3">
    <source>
        <dbReference type="Proteomes" id="UP000557392"/>
    </source>
</evidence>
<gene>
    <name evidence="2" type="ORF">GGR46_000026</name>
</gene>
<dbReference type="AlphaFoldDB" id="A0A7W6JNE4"/>
<dbReference type="InterPro" id="IPR039535">
    <property type="entry name" value="ASST-like"/>
</dbReference>
<evidence type="ECO:0008006" key="4">
    <source>
        <dbReference type="Google" id="ProtNLM"/>
    </source>
</evidence>
<comment type="caution">
    <text evidence="2">The sequence shown here is derived from an EMBL/GenBank/DDBJ whole genome shotgun (WGS) entry which is preliminary data.</text>
</comment>
<sequence length="456" mass="50445">MQRDGIIDSEDREGSAFERVLARPVPLWSLALVLLLVPLTAIGTGAVVDGWEKSGAVGRAAIALARVPDTIQHLFRSNAPYFGGGYEKLPGGFTRDGSFTDSGYALISPFDPKRKRSVVQLVRLSDGAVVHLFVPDVDAANARSQFASALTDVHRDKSAARNRLMHPLLLGDGSLVLHDSSPLARYDACGKLLWTVDGIFSHSTELGPDGNIWVPYRYPVPREPGVKADFWDDAVAQVSPEGQLLKVDRIAEILERNGLARLWRGRPYVQDPFHLNDIQPAMADGKMWKKGDLFLSIRNLSLIALYRPATGRILWWKIGPWRFQHDVSILDDHRISVFDNNTLMGYPDERVNGHNRLLVHDLSSGETGSPWEKGFAVNKIATRAQGRGTPLPGGDAMIEETEQGRLLRMSPEGAVRWRYISADSAERRMALSWARYLDPTTTDGPAIQATVNAKCL</sequence>
<protein>
    <recommendedName>
        <fullName evidence="4">Arylsulfotransferase ASST</fullName>
    </recommendedName>
</protein>
<dbReference type="EMBL" id="JACIEH010000001">
    <property type="protein sequence ID" value="MBB4096493.1"/>
    <property type="molecule type" value="Genomic_DNA"/>
</dbReference>
<keyword evidence="1" id="KW-1133">Transmembrane helix</keyword>
<dbReference type="Proteomes" id="UP000557392">
    <property type="component" value="Unassembled WGS sequence"/>
</dbReference>
<keyword evidence="1" id="KW-0472">Membrane</keyword>
<evidence type="ECO:0000313" key="2">
    <source>
        <dbReference type="EMBL" id="MBB4096493.1"/>
    </source>
</evidence>
<evidence type="ECO:0000256" key="1">
    <source>
        <dbReference type="SAM" id="Phobius"/>
    </source>
</evidence>
<name>A0A7W6JNE4_9SPHN</name>
<dbReference type="Pfam" id="PF14269">
    <property type="entry name" value="Arylsulfotran_2"/>
    <property type="match status" value="1"/>
</dbReference>
<dbReference type="RefSeq" id="WP_183993431.1">
    <property type="nucleotide sequence ID" value="NZ_JACIEH010000001.1"/>
</dbReference>
<keyword evidence="3" id="KW-1185">Reference proteome</keyword>
<accession>A0A7W6JNE4</accession>
<proteinExistence type="predicted"/>
<reference evidence="2 3" key="1">
    <citation type="submission" date="2020-08" db="EMBL/GenBank/DDBJ databases">
        <title>Genomic Encyclopedia of Type Strains, Phase IV (KMG-IV): sequencing the most valuable type-strain genomes for metagenomic binning, comparative biology and taxonomic classification.</title>
        <authorList>
            <person name="Goeker M."/>
        </authorList>
    </citation>
    <scope>NUCLEOTIDE SEQUENCE [LARGE SCALE GENOMIC DNA]</scope>
    <source>
        <strain evidence="2 3">DSM 101806</strain>
    </source>
</reference>
<organism evidence="2 3">
    <name type="scientific">Sphingomonas kyeonggiensis</name>
    <dbReference type="NCBI Taxonomy" id="1268553"/>
    <lineage>
        <taxon>Bacteria</taxon>
        <taxon>Pseudomonadati</taxon>
        <taxon>Pseudomonadota</taxon>
        <taxon>Alphaproteobacteria</taxon>
        <taxon>Sphingomonadales</taxon>
        <taxon>Sphingomonadaceae</taxon>
        <taxon>Sphingomonas</taxon>
    </lineage>
</organism>
<keyword evidence="1" id="KW-0812">Transmembrane</keyword>